<organism evidence="1 2">
    <name type="scientific">Pseudomonas kulmbachensis</name>
    <dbReference type="NCBI Taxonomy" id="3043408"/>
    <lineage>
        <taxon>Bacteria</taxon>
        <taxon>Pseudomonadati</taxon>
        <taxon>Pseudomonadota</taxon>
        <taxon>Gammaproteobacteria</taxon>
        <taxon>Pseudomonadales</taxon>
        <taxon>Pseudomonadaceae</taxon>
        <taxon>Pseudomonas</taxon>
    </lineage>
</organism>
<reference evidence="1 2" key="1">
    <citation type="submission" date="2024-10" db="EMBL/GenBank/DDBJ databases">
        <title>Aeromonas and Pseudomonas from the Cagarras Archipelago, Rio de Janeiro, Brazil.</title>
        <authorList>
            <person name="Canellas A.L.B."/>
            <person name="Laport M.S."/>
        </authorList>
    </citation>
    <scope>NUCLEOTIDE SEQUENCE [LARGE SCALE GENOMIC DNA]</scope>
    <source>
        <strain evidence="1 2">CPF-4</strain>
    </source>
</reference>
<protein>
    <submittedName>
        <fullName evidence="1">DUF3313 domain-containing protein</fullName>
    </submittedName>
</protein>
<dbReference type="Proteomes" id="UP001609821">
    <property type="component" value="Unassembled WGS sequence"/>
</dbReference>
<comment type="caution">
    <text evidence="1">The sequence shown here is derived from an EMBL/GenBank/DDBJ whole genome shotgun (WGS) entry which is preliminary data.</text>
</comment>
<gene>
    <name evidence="1" type="ORF">ACHMWK_22315</name>
</gene>
<dbReference type="Pfam" id="PF11769">
    <property type="entry name" value="DUF3313"/>
    <property type="match status" value="1"/>
</dbReference>
<sequence length="296" mass="32591">MNSKFDDGARQKLTIISCSQRVTPRLKPCLFQPGNKPDICQQNRSGNLRAIHSGACTKALEFPKYTPCFRNCCPMRRSTSLPLLAALCVLLTACAGKTVQPEEYSGFLDDYSQLTPKQLSSGQTVMSWVSPALESKHYSGVYIEPSQFYPQLLPTEREPQSTLNAVTHYYDAALKHELGKVMTIVAAPGPGTLIVRPAIISVTAKTQSLRFYELLPVTLLAAGVSTATGIRDQDSEISTEIAVVDAADQKVLAQVVRKGTGLTLENDKQVMTLDDFKLVLDGWALDMRREYLSSRK</sequence>
<name>A0ABW7M463_9PSED</name>
<dbReference type="RefSeq" id="WP_395247601.1">
    <property type="nucleotide sequence ID" value="NZ_JBINXA010000018.1"/>
</dbReference>
<dbReference type="InterPro" id="IPR021747">
    <property type="entry name" value="DUF3313"/>
</dbReference>
<proteinExistence type="predicted"/>
<keyword evidence="2" id="KW-1185">Reference proteome</keyword>
<evidence type="ECO:0000313" key="1">
    <source>
        <dbReference type="EMBL" id="MFH6568695.1"/>
    </source>
</evidence>
<dbReference type="EMBL" id="JBINXB010000049">
    <property type="protein sequence ID" value="MFH6568695.1"/>
    <property type="molecule type" value="Genomic_DNA"/>
</dbReference>
<accession>A0ABW7M463</accession>
<evidence type="ECO:0000313" key="2">
    <source>
        <dbReference type="Proteomes" id="UP001609821"/>
    </source>
</evidence>